<name>A0ABX9Y9M3_MICCH</name>
<accession>A0ABX9Y9M3</accession>
<dbReference type="Proteomes" id="UP000274694">
    <property type="component" value="Unassembled WGS sequence"/>
</dbReference>
<evidence type="ECO:0000313" key="2">
    <source>
        <dbReference type="Proteomes" id="UP000274694"/>
    </source>
</evidence>
<gene>
    <name evidence="1" type="ORF">DLJ60_08335</name>
</gene>
<organism evidence="1 2">
    <name type="scientific">Micromonospora chalcea</name>
    <dbReference type="NCBI Taxonomy" id="1874"/>
    <lineage>
        <taxon>Bacteria</taxon>
        <taxon>Bacillati</taxon>
        <taxon>Actinomycetota</taxon>
        <taxon>Actinomycetes</taxon>
        <taxon>Micromonosporales</taxon>
        <taxon>Micromonosporaceae</taxon>
        <taxon>Micromonospora</taxon>
    </lineage>
</organism>
<sequence length="105" mass="10951">PGRIPPPAPAVVLPAPLAADVRDAAGDPVVVSARLAVSAAPARLTVGDGRPAEITGWAGPWPVDERWWAPAEARRRARFQVSLADGAALLLAVEGGQWLVEAIYD</sequence>
<keyword evidence="2" id="KW-1185">Reference proteome</keyword>
<comment type="caution">
    <text evidence="1">The sequence shown here is derived from an EMBL/GenBank/DDBJ whole genome shotgun (WGS) entry which is preliminary data.</text>
</comment>
<dbReference type="EMBL" id="QGTA01000144">
    <property type="protein sequence ID" value="RQW94776.1"/>
    <property type="molecule type" value="Genomic_DNA"/>
</dbReference>
<reference evidence="1 2" key="1">
    <citation type="submission" date="2018-05" db="EMBL/GenBank/DDBJ databases">
        <title>Micromonospora from Atacama Desert.</title>
        <authorList>
            <person name="Carro L."/>
            <person name="Goodfellow M."/>
            <person name="Klenk H.-P."/>
        </authorList>
    </citation>
    <scope>NUCLEOTIDE SEQUENCE [LARGE SCALE GENOMIC DNA]</scope>
    <source>
        <strain evidence="1 2">LB41</strain>
    </source>
</reference>
<protein>
    <submittedName>
        <fullName evidence="1">DNA repair protein</fullName>
    </submittedName>
</protein>
<evidence type="ECO:0000313" key="1">
    <source>
        <dbReference type="EMBL" id="RQW94776.1"/>
    </source>
</evidence>
<proteinExistence type="predicted"/>
<feature type="non-terminal residue" evidence="1">
    <location>
        <position position="1"/>
    </location>
</feature>